<evidence type="ECO:0000313" key="5">
    <source>
        <dbReference type="Proteomes" id="UP001519363"/>
    </source>
</evidence>
<gene>
    <name evidence="4" type="ORF">JOF53_001671</name>
</gene>
<dbReference type="GO" id="GO:0003677">
    <property type="term" value="F:DNA binding"/>
    <property type="evidence" value="ECO:0007669"/>
    <property type="project" value="UniProtKB-KW"/>
</dbReference>
<dbReference type="Proteomes" id="UP001519363">
    <property type="component" value="Unassembled WGS sequence"/>
</dbReference>
<dbReference type="PANTHER" id="PTHR43214">
    <property type="entry name" value="TWO-COMPONENT RESPONSE REGULATOR"/>
    <property type="match status" value="1"/>
</dbReference>
<dbReference type="Pfam" id="PF00072">
    <property type="entry name" value="Response_reg"/>
    <property type="match status" value="1"/>
</dbReference>
<keyword evidence="5" id="KW-1185">Reference proteome</keyword>
<dbReference type="Gene3D" id="3.40.50.2300">
    <property type="match status" value="1"/>
</dbReference>
<evidence type="ECO:0000259" key="3">
    <source>
        <dbReference type="PROSITE" id="PS50110"/>
    </source>
</evidence>
<name>A0ABS5A876_9PSEU</name>
<evidence type="ECO:0000256" key="2">
    <source>
        <dbReference type="PROSITE-ProRule" id="PRU00169"/>
    </source>
</evidence>
<dbReference type="PROSITE" id="PS50110">
    <property type="entry name" value="RESPONSE_REGULATORY"/>
    <property type="match status" value="1"/>
</dbReference>
<dbReference type="SMART" id="SM00448">
    <property type="entry name" value="REC"/>
    <property type="match status" value="1"/>
</dbReference>
<dbReference type="InterPro" id="IPR039420">
    <property type="entry name" value="WalR-like"/>
</dbReference>
<feature type="modified residue" description="4-aspartylphosphate" evidence="2">
    <location>
        <position position="53"/>
    </location>
</feature>
<sequence>MLSLSVVDDDQMLLDGFAAWLADFPGLRLVCTAHTVDDLLSEESEPADVVLLDLLLADRSDPAENVRRLVRAGRRVLVVSVVPHLDQAVAVIRAGAQGYLTKDSDLPTLADAVRTVADGGLAHSQELALAWTRDNGPDRPELSERERALLSAYGSGMTLATAARRTGISPEAARDCLTGIRDRYRRCTT</sequence>
<reference evidence="4 5" key="1">
    <citation type="submission" date="2021-03" db="EMBL/GenBank/DDBJ databases">
        <title>Sequencing the genomes of 1000 actinobacteria strains.</title>
        <authorList>
            <person name="Klenk H.-P."/>
        </authorList>
    </citation>
    <scope>NUCLEOTIDE SEQUENCE [LARGE SCALE GENOMIC DNA]</scope>
    <source>
        <strain evidence="4 5">DSM 44580</strain>
    </source>
</reference>
<organism evidence="4 5">
    <name type="scientific">Crossiella equi</name>
    <dbReference type="NCBI Taxonomy" id="130796"/>
    <lineage>
        <taxon>Bacteria</taxon>
        <taxon>Bacillati</taxon>
        <taxon>Actinomycetota</taxon>
        <taxon>Actinomycetes</taxon>
        <taxon>Pseudonocardiales</taxon>
        <taxon>Pseudonocardiaceae</taxon>
        <taxon>Crossiella</taxon>
    </lineage>
</organism>
<dbReference type="PANTHER" id="PTHR43214:SF43">
    <property type="entry name" value="TWO-COMPONENT RESPONSE REGULATOR"/>
    <property type="match status" value="1"/>
</dbReference>
<dbReference type="EMBL" id="JAGIOO010000001">
    <property type="protein sequence ID" value="MBP2472799.1"/>
    <property type="molecule type" value="Genomic_DNA"/>
</dbReference>
<accession>A0ABS5A876</accession>
<keyword evidence="2" id="KW-0597">Phosphoprotein</keyword>
<dbReference type="RefSeq" id="WP_158103619.1">
    <property type="nucleotide sequence ID" value="NZ_JAGIOO010000001.1"/>
</dbReference>
<dbReference type="InterPro" id="IPR011006">
    <property type="entry name" value="CheY-like_superfamily"/>
</dbReference>
<evidence type="ECO:0000256" key="1">
    <source>
        <dbReference type="ARBA" id="ARBA00023125"/>
    </source>
</evidence>
<feature type="domain" description="Response regulatory" evidence="3">
    <location>
        <begin position="3"/>
        <end position="117"/>
    </location>
</feature>
<evidence type="ECO:0000313" key="4">
    <source>
        <dbReference type="EMBL" id="MBP2472799.1"/>
    </source>
</evidence>
<keyword evidence="1 4" id="KW-0238">DNA-binding</keyword>
<protein>
    <submittedName>
        <fullName evidence="4">DNA-binding NarL/FixJ family response regulator</fullName>
    </submittedName>
</protein>
<proteinExistence type="predicted"/>
<dbReference type="InterPro" id="IPR001789">
    <property type="entry name" value="Sig_transdc_resp-reg_receiver"/>
</dbReference>
<dbReference type="SUPFAM" id="SSF52172">
    <property type="entry name" value="CheY-like"/>
    <property type="match status" value="1"/>
</dbReference>
<comment type="caution">
    <text evidence="4">The sequence shown here is derived from an EMBL/GenBank/DDBJ whole genome shotgun (WGS) entry which is preliminary data.</text>
</comment>